<dbReference type="SUPFAM" id="SSF50978">
    <property type="entry name" value="WD40 repeat-like"/>
    <property type="match status" value="1"/>
</dbReference>
<dbReference type="Proteomes" id="UP000284706">
    <property type="component" value="Unassembled WGS sequence"/>
</dbReference>
<proteinExistence type="predicted"/>
<organism evidence="4 5">
    <name type="scientific">Gymnopilus dilepis</name>
    <dbReference type="NCBI Taxonomy" id="231916"/>
    <lineage>
        <taxon>Eukaryota</taxon>
        <taxon>Fungi</taxon>
        <taxon>Dikarya</taxon>
        <taxon>Basidiomycota</taxon>
        <taxon>Agaricomycotina</taxon>
        <taxon>Agaricomycetes</taxon>
        <taxon>Agaricomycetidae</taxon>
        <taxon>Agaricales</taxon>
        <taxon>Agaricineae</taxon>
        <taxon>Hymenogastraceae</taxon>
        <taxon>Gymnopilus</taxon>
    </lineage>
</organism>
<protein>
    <submittedName>
        <fullName evidence="4">Uncharacterized protein</fullName>
    </submittedName>
</protein>
<dbReference type="EMBL" id="NHYE01005178">
    <property type="protein sequence ID" value="PPQ76279.1"/>
    <property type="molecule type" value="Genomic_DNA"/>
</dbReference>
<dbReference type="SMART" id="SM00320">
    <property type="entry name" value="WD40"/>
    <property type="match status" value="4"/>
</dbReference>
<keyword evidence="2" id="KW-0677">Repeat</keyword>
<feature type="repeat" description="WD" evidence="3">
    <location>
        <begin position="180"/>
        <end position="202"/>
    </location>
</feature>
<dbReference type="PROSITE" id="PS00678">
    <property type="entry name" value="WD_REPEATS_1"/>
    <property type="match status" value="2"/>
</dbReference>
<dbReference type="InterPro" id="IPR020472">
    <property type="entry name" value="WD40_PAC1"/>
</dbReference>
<dbReference type="AlphaFoldDB" id="A0A409WCR0"/>
<feature type="repeat" description="WD" evidence="3">
    <location>
        <begin position="207"/>
        <end position="246"/>
    </location>
</feature>
<reference evidence="4 5" key="1">
    <citation type="journal article" date="2018" name="Evol. Lett.">
        <title>Horizontal gene cluster transfer increased hallucinogenic mushroom diversity.</title>
        <authorList>
            <person name="Reynolds H.T."/>
            <person name="Vijayakumar V."/>
            <person name="Gluck-Thaler E."/>
            <person name="Korotkin H.B."/>
            <person name="Matheny P.B."/>
            <person name="Slot J.C."/>
        </authorList>
    </citation>
    <scope>NUCLEOTIDE SEQUENCE [LARGE SCALE GENOMIC DNA]</scope>
    <source>
        <strain evidence="4 5">SRW20</strain>
    </source>
</reference>
<gene>
    <name evidence="4" type="ORF">CVT26_009716</name>
</gene>
<dbReference type="PANTHER" id="PTHR19848">
    <property type="entry name" value="WD40 REPEAT PROTEIN"/>
    <property type="match status" value="1"/>
</dbReference>
<keyword evidence="5" id="KW-1185">Reference proteome</keyword>
<dbReference type="OrthoDB" id="10257301at2759"/>
<dbReference type="InterPro" id="IPR036322">
    <property type="entry name" value="WD40_repeat_dom_sf"/>
</dbReference>
<sequence length="395" mass="43977">MGTSSLPGSAWEGREPRRFSLPLPSVTARPSGHKFLKASRPHCAVGLDTTAYVYSLPDFILVHSFQHQSQLANLDLDSDIQCLVAICKDGSVHAWDLLDGECKATSQVSLHDPYGSLRLSMPMLDHDEVNDDVLGVLRKPVVVIWQWSKSLLGKPFWIWTLSPSTGGAVTGGIGICLETNSRTIVTGGLDGTVRTWDITTGNRGWILIGHSERIRHLRLSQSKIYSASEDKTIRIWNTLTGDCLHVLESPEGVALDMAVSPSYLITTDLQRTLRTWNASSGDLLYKQDDVPGFFIQHDDLKMMLSWGTRVSGAEPGLEGEPSQNCVQIYDVRSMKQFKTLMIAKTGVSYLFCFQGRFCMALLFDDYDSLYSLEVWDFSVSDEPLAPVRNHKLCRC</sequence>
<name>A0A409WCR0_9AGAR</name>
<dbReference type="STRING" id="231916.A0A409WCR0"/>
<dbReference type="Pfam" id="PF00400">
    <property type="entry name" value="WD40"/>
    <property type="match status" value="2"/>
</dbReference>
<dbReference type="PROSITE" id="PS50294">
    <property type="entry name" value="WD_REPEATS_REGION"/>
    <property type="match status" value="1"/>
</dbReference>
<evidence type="ECO:0000313" key="5">
    <source>
        <dbReference type="Proteomes" id="UP000284706"/>
    </source>
</evidence>
<dbReference type="PRINTS" id="PR00320">
    <property type="entry name" value="GPROTEINBRPT"/>
</dbReference>
<evidence type="ECO:0000256" key="3">
    <source>
        <dbReference type="PROSITE-ProRule" id="PRU00221"/>
    </source>
</evidence>
<dbReference type="PROSITE" id="PS50082">
    <property type="entry name" value="WD_REPEATS_2"/>
    <property type="match status" value="2"/>
</dbReference>
<dbReference type="PANTHER" id="PTHR19848:SF8">
    <property type="entry name" value="F-BOX AND WD REPEAT DOMAIN CONTAINING 7"/>
    <property type="match status" value="1"/>
</dbReference>
<comment type="caution">
    <text evidence="4">The sequence shown here is derived from an EMBL/GenBank/DDBJ whole genome shotgun (WGS) entry which is preliminary data.</text>
</comment>
<dbReference type="InterPro" id="IPR019775">
    <property type="entry name" value="WD40_repeat_CS"/>
</dbReference>
<dbReference type="InParanoid" id="A0A409WCR0"/>
<evidence type="ECO:0000313" key="4">
    <source>
        <dbReference type="EMBL" id="PPQ76279.1"/>
    </source>
</evidence>
<evidence type="ECO:0000256" key="1">
    <source>
        <dbReference type="ARBA" id="ARBA00022574"/>
    </source>
</evidence>
<accession>A0A409WCR0</accession>
<keyword evidence="1 3" id="KW-0853">WD repeat</keyword>
<dbReference type="InterPro" id="IPR015943">
    <property type="entry name" value="WD40/YVTN_repeat-like_dom_sf"/>
</dbReference>
<evidence type="ECO:0000256" key="2">
    <source>
        <dbReference type="ARBA" id="ARBA00022737"/>
    </source>
</evidence>
<dbReference type="InterPro" id="IPR001680">
    <property type="entry name" value="WD40_rpt"/>
</dbReference>
<dbReference type="Gene3D" id="2.130.10.10">
    <property type="entry name" value="YVTN repeat-like/Quinoprotein amine dehydrogenase"/>
    <property type="match status" value="2"/>
</dbReference>